<sequence length="950" mass="100339">MSGTPHSKRLLKTTVAAAAAGAVAFAPLAPLAQEAGRSSDPLSISIGQSSEFTRVEFAGVIGVRSQVRREADKVIVRLGVSAAPDISRLRVDPPQGVKAVETRMARGGATDLVITLAEGADARSGVADGAVWLNLYAPGKAPETPAQETGAKINAVVPVRAVSSDEKTVLTFQWGAPVGAAVFRRGEAVWIVFDAAAKMDLAGAKALGPAKDARWAAGGDYTAVRIAAPEGLAVAADGQGGTWTVTIGGPPTGASGVEVDRADDGSDALVARMAGATKTVWLTDPLVGDRFAAVTALAPGKGFSGSRSTIDLSLIPTAQGLAVETSTDDLKIEAGGDLVTLSRPNGLTLSPPSATLEADEREAEAPKRAPHPSLILEEWAATEGFSERYRRLQDAAAQETLAATDNPRAPIGARLALSRFLVGSGLNYEAIGVLNALIAQAPNMQGEPEVRGLRGAARVGVGRLEEAQIDFAGAALSNDPAAKVWQGYIAAEQGDWEGARRAFAAGASVIDDFPKEWRARFGAAHALAAIETGDLPAARQLLDYVFSQNASAADQLAARVVQARLFDLTGDKARALAVYKAVARAPLDGIATPAKLGAISLELDKGALTPDQAAQQLELLKWRWRGDATELAVIRKLADLYLQQGRYREALDALRSAGKRMANVPGAAEIQADQSKAFRALFLEGAADGLQPVQALALFYDFRELTPIGADGDEMVRRLSRRLIDVDLLDQAAELLKHQVDERLDGVAKAQVATDLATVYLMDRQPEKALQAIWGSRTTLLPTAVNSQRRALEARALMDLGRYDHALEVLDRDQSAPAREVRGDVFWKQQKWADAAPLYEARLGDRHKQTDAPLTPAEESWLIRAGVGYSLSGNRAALDRLRGQYSPFIARARSANAIRVALDDDLSGVAGAADFAGLSANADTFVGWVNAAKQDFRKEAGGGRPATPAR</sequence>
<protein>
    <submittedName>
        <fullName evidence="3">Tetratricopeptide (TPR) repeat protein</fullName>
    </submittedName>
</protein>
<evidence type="ECO:0000256" key="2">
    <source>
        <dbReference type="SAM" id="SignalP"/>
    </source>
</evidence>
<feature type="compositionally biased region" description="Polar residues" evidence="1">
    <location>
        <begin position="343"/>
        <end position="353"/>
    </location>
</feature>
<evidence type="ECO:0000313" key="4">
    <source>
        <dbReference type="Proteomes" id="UP000527324"/>
    </source>
</evidence>
<evidence type="ECO:0000256" key="1">
    <source>
        <dbReference type="SAM" id="MobiDB-lite"/>
    </source>
</evidence>
<evidence type="ECO:0000313" key="3">
    <source>
        <dbReference type="EMBL" id="MBB5738944.1"/>
    </source>
</evidence>
<proteinExistence type="predicted"/>
<dbReference type="EMBL" id="JACHOQ010000001">
    <property type="protein sequence ID" value="MBB5738944.1"/>
    <property type="molecule type" value="Genomic_DNA"/>
</dbReference>
<organism evidence="3 4">
    <name type="scientific">Brevundimonas aurantiaca</name>
    <dbReference type="NCBI Taxonomy" id="74316"/>
    <lineage>
        <taxon>Bacteria</taxon>
        <taxon>Pseudomonadati</taxon>
        <taxon>Pseudomonadota</taxon>
        <taxon>Alphaproteobacteria</taxon>
        <taxon>Caulobacterales</taxon>
        <taxon>Caulobacteraceae</taxon>
        <taxon>Brevundimonas</taxon>
    </lineage>
</organism>
<comment type="caution">
    <text evidence="3">The sequence shown here is derived from an EMBL/GenBank/DDBJ whole genome shotgun (WGS) entry which is preliminary data.</text>
</comment>
<gene>
    <name evidence="3" type="ORF">GGQ93_000635</name>
</gene>
<feature type="chain" id="PRO_5030732161" evidence="2">
    <location>
        <begin position="33"/>
        <end position="950"/>
    </location>
</feature>
<dbReference type="InterPro" id="IPR011990">
    <property type="entry name" value="TPR-like_helical_dom_sf"/>
</dbReference>
<dbReference type="Gene3D" id="1.25.40.10">
    <property type="entry name" value="Tetratricopeptide repeat domain"/>
    <property type="match status" value="2"/>
</dbReference>
<reference evidence="3 4" key="1">
    <citation type="submission" date="2020-08" db="EMBL/GenBank/DDBJ databases">
        <title>Genomic Encyclopedia of Type Strains, Phase IV (KMG-IV): sequencing the most valuable type-strain genomes for metagenomic binning, comparative biology and taxonomic classification.</title>
        <authorList>
            <person name="Goeker M."/>
        </authorList>
    </citation>
    <scope>NUCLEOTIDE SEQUENCE [LARGE SCALE GENOMIC DNA]</scope>
    <source>
        <strain evidence="3 4">DSM 4731</strain>
    </source>
</reference>
<dbReference type="AlphaFoldDB" id="A0A7W9F9F3"/>
<dbReference type="RefSeq" id="WP_183215096.1">
    <property type="nucleotide sequence ID" value="NZ_CAJFZW010000008.1"/>
</dbReference>
<feature type="region of interest" description="Disordered" evidence="1">
    <location>
        <begin position="343"/>
        <end position="369"/>
    </location>
</feature>
<feature type="signal peptide" evidence="2">
    <location>
        <begin position="1"/>
        <end position="32"/>
    </location>
</feature>
<name>A0A7W9F9F3_9CAUL</name>
<dbReference type="Proteomes" id="UP000527324">
    <property type="component" value="Unassembled WGS sequence"/>
</dbReference>
<accession>A0A7W9F9F3</accession>
<dbReference type="SUPFAM" id="SSF48452">
    <property type="entry name" value="TPR-like"/>
    <property type="match status" value="1"/>
</dbReference>
<keyword evidence="4" id="KW-1185">Reference proteome</keyword>
<keyword evidence="2" id="KW-0732">Signal</keyword>